<dbReference type="InterPro" id="IPR036390">
    <property type="entry name" value="WH_DNA-bd_sf"/>
</dbReference>
<evidence type="ECO:0000313" key="2">
    <source>
        <dbReference type="EMBL" id="AFC99024.1"/>
    </source>
</evidence>
<reference evidence="2 3" key="1">
    <citation type="journal article" date="2012" name="J. Bacteriol.">
        <title>Complete genome sequence of a thermophilic methanogen, Methanocella conradii HZ254, isolated from Chinese rice field soil.</title>
        <authorList>
            <person name="Lu Z."/>
            <person name="Lu Y."/>
        </authorList>
    </citation>
    <scope>NUCLEOTIDE SEQUENCE [LARGE SCALE GENOMIC DNA]</scope>
    <source>
        <strain evidence="3">DSM 24694 / JCM 17849 / CGMCC 1.5162 / HZ254</strain>
    </source>
</reference>
<dbReference type="InterPro" id="IPR012318">
    <property type="entry name" value="HTH_CRP"/>
</dbReference>
<proteinExistence type="predicted"/>
<keyword evidence="3" id="KW-1185">Reference proteome</keyword>
<accession>H8I921</accession>
<dbReference type="GO" id="GO:0003677">
    <property type="term" value="F:DNA binding"/>
    <property type="evidence" value="ECO:0007669"/>
    <property type="project" value="InterPro"/>
</dbReference>
<dbReference type="OrthoDB" id="56502at2157"/>
<organism evidence="2 3">
    <name type="scientific">Methanocella conradii (strain DSM 24694 / JCM 17849 / CGMCC 1.5162 / HZ254)</name>
    <dbReference type="NCBI Taxonomy" id="1041930"/>
    <lineage>
        <taxon>Archaea</taxon>
        <taxon>Methanobacteriati</taxon>
        <taxon>Methanobacteriota</taxon>
        <taxon>Stenosarchaea group</taxon>
        <taxon>Methanomicrobia</taxon>
        <taxon>Methanocellales</taxon>
        <taxon>Methanocellaceae</taxon>
        <taxon>Methanocella</taxon>
    </lineage>
</organism>
<dbReference type="PANTHER" id="PTHR43704">
    <property type="entry name" value="BSR5907 PROTEIN"/>
    <property type="match status" value="1"/>
</dbReference>
<dbReference type="Gene3D" id="1.10.10.10">
    <property type="entry name" value="Winged helix-like DNA-binding domain superfamily/Winged helix DNA-binding domain"/>
    <property type="match status" value="1"/>
</dbReference>
<gene>
    <name evidence="2" type="ordered locus">Mtc_0253</name>
</gene>
<dbReference type="GeneID" id="11970133"/>
<name>H8I921_METCZ</name>
<dbReference type="HOGENOM" id="CLU_090237_0_0_2"/>
<dbReference type="CDD" id="cd00092">
    <property type="entry name" value="HTH_CRP"/>
    <property type="match status" value="1"/>
</dbReference>
<dbReference type="PIRSF" id="PIRSF004955">
    <property type="entry name" value="HTH_arch"/>
    <property type="match status" value="1"/>
</dbReference>
<dbReference type="AlphaFoldDB" id="H8I921"/>
<dbReference type="EMBL" id="CP003243">
    <property type="protein sequence ID" value="AFC99024.1"/>
    <property type="molecule type" value="Genomic_DNA"/>
</dbReference>
<dbReference type="InterPro" id="IPR057161">
    <property type="entry name" value="DUF7839"/>
</dbReference>
<dbReference type="eggNOG" id="arCOG04399">
    <property type="taxonomic scope" value="Archaea"/>
</dbReference>
<evidence type="ECO:0000259" key="1">
    <source>
        <dbReference type="SMART" id="SM00419"/>
    </source>
</evidence>
<dbReference type="Proteomes" id="UP000005233">
    <property type="component" value="Chromosome"/>
</dbReference>
<dbReference type="Pfam" id="PF25211">
    <property type="entry name" value="DUF7839"/>
    <property type="match status" value="1"/>
</dbReference>
<dbReference type="PANTHER" id="PTHR43704:SF2">
    <property type="entry name" value="HTH CRP-TYPE DOMAIN-CONTAINING PROTEIN"/>
    <property type="match status" value="1"/>
</dbReference>
<dbReference type="STRING" id="1041930.Mtc_0253"/>
<evidence type="ECO:0000313" key="3">
    <source>
        <dbReference type="Proteomes" id="UP000005233"/>
    </source>
</evidence>
<protein>
    <submittedName>
        <fullName evidence="2">Transcriptional regulator</fullName>
    </submittedName>
</protein>
<dbReference type="RefSeq" id="WP_014404863.1">
    <property type="nucleotide sequence ID" value="NC_017034.1"/>
</dbReference>
<sequence length="258" mass="27129">MVLEKKSEMTRFQILVETAASQPQIKQSEIAASLGITPQAVSEYIKEMIEDGLISSSGRGRYKVTPLGVEAIINGARELQEYSRYVLGSVVGQVSVWPAIASTDIRKGSEVRLFMRGGVLYAGYGGEGAPGIAMSDARKGEDVGVKDLKGLIPLERESVKVVKVPPIESGGSRAVDGERLRGQLEGMVGAAGIEAIAALNKAGVKPDTIFGAVESLVEAALKGVRGTLVVTADMAPQAIQKCEAAGVSYRVVDLAGRE</sequence>
<dbReference type="InterPro" id="IPR012015">
    <property type="entry name" value="UCP_HTH_arc"/>
</dbReference>
<dbReference type="Pfam" id="PF13412">
    <property type="entry name" value="HTH_24"/>
    <property type="match status" value="1"/>
</dbReference>
<dbReference type="InterPro" id="IPR036388">
    <property type="entry name" value="WH-like_DNA-bd_sf"/>
</dbReference>
<dbReference type="SMART" id="SM00419">
    <property type="entry name" value="HTH_CRP"/>
    <property type="match status" value="1"/>
</dbReference>
<dbReference type="SUPFAM" id="SSF46785">
    <property type="entry name" value="Winged helix' DNA-binding domain"/>
    <property type="match status" value="1"/>
</dbReference>
<feature type="domain" description="HTH crp-type" evidence="1">
    <location>
        <begin position="17"/>
        <end position="66"/>
    </location>
</feature>
<dbReference type="KEGG" id="mez:Mtc_0253"/>
<dbReference type="GO" id="GO:0006355">
    <property type="term" value="P:regulation of DNA-templated transcription"/>
    <property type="evidence" value="ECO:0007669"/>
    <property type="project" value="InterPro"/>
</dbReference>